<dbReference type="SUPFAM" id="SSF54928">
    <property type="entry name" value="RNA-binding domain, RBD"/>
    <property type="match status" value="1"/>
</dbReference>
<dbReference type="PANTHER" id="PTHR23236:SF11">
    <property type="entry name" value="EUKARYOTIC TRANSLATION INITIATION FACTOR 4H"/>
    <property type="match status" value="1"/>
</dbReference>
<evidence type="ECO:0000256" key="3">
    <source>
        <dbReference type="SAM" id="MobiDB-lite"/>
    </source>
</evidence>
<feature type="domain" description="RRM" evidence="4">
    <location>
        <begin position="33"/>
        <end position="110"/>
    </location>
</feature>
<dbReference type="InterPro" id="IPR000504">
    <property type="entry name" value="RRM_dom"/>
</dbReference>
<evidence type="ECO:0000313" key="5">
    <source>
        <dbReference type="EMBL" id="KRT81095.1"/>
    </source>
</evidence>
<feature type="region of interest" description="Disordered" evidence="3">
    <location>
        <begin position="1"/>
        <end position="30"/>
    </location>
</feature>
<dbReference type="EMBL" id="LJIG01016273">
    <property type="protein sequence ID" value="KRT81095.1"/>
    <property type="molecule type" value="Genomic_DNA"/>
</dbReference>
<gene>
    <name evidence="5" type="ORF">AMK59_5924</name>
</gene>
<evidence type="ECO:0000256" key="1">
    <source>
        <dbReference type="ARBA" id="ARBA00022884"/>
    </source>
</evidence>
<dbReference type="SMART" id="SM00360">
    <property type="entry name" value="RRM"/>
    <property type="match status" value="1"/>
</dbReference>
<reference evidence="5 6" key="1">
    <citation type="submission" date="2015-09" db="EMBL/GenBank/DDBJ databases">
        <title>Draft genome of the scarab beetle Oryctes borbonicus.</title>
        <authorList>
            <person name="Meyer J.M."/>
            <person name="Markov G.V."/>
            <person name="Baskaran P."/>
            <person name="Herrmann M."/>
            <person name="Sommer R.J."/>
            <person name="Roedelsperger C."/>
        </authorList>
    </citation>
    <scope>NUCLEOTIDE SEQUENCE [LARGE SCALE GENOMIC DNA]</scope>
    <source>
        <strain evidence="5">OB123</strain>
        <tissue evidence="5">Whole animal</tissue>
    </source>
</reference>
<evidence type="ECO:0000313" key="6">
    <source>
        <dbReference type="Proteomes" id="UP000051574"/>
    </source>
</evidence>
<keyword evidence="1 2" id="KW-0694">RNA-binding</keyword>
<dbReference type="InterPro" id="IPR035979">
    <property type="entry name" value="RBD_domain_sf"/>
</dbReference>
<feature type="compositionally biased region" description="Gly residues" evidence="3">
    <location>
        <begin position="151"/>
        <end position="161"/>
    </location>
</feature>
<feature type="compositionally biased region" description="Basic and acidic residues" evidence="3">
    <location>
        <begin position="135"/>
        <end position="150"/>
    </location>
</feature>
<dbReference type="OrthoDB" id="48651at2759"/>
<dbReference type="AlphaFoldDB" id="A0A0T6B2M1"/>
<keyword evidence="6" id="KW-1185">Reference proteome</keyword>
<feature type="compositionally biased region" description="Gly residues" evidence="3">
    <location>
        <begin position="125"/>
        <end position="134"/>
    </location>
</feature>
<comment type="caution">
    <text evidence="5">The sequence shown here is derived from an EMBL/GenBank/DDBJ whole genome shotgun (WGS) entry which is preliminary data.</text>
</comment>
<evidence type="ECO:0000256" key="2">
    <source>
        <dbReference type="PROSITE-ProRule" id="PRU00176"/>
    </source>
</evidence>
<dbReference type="Pfam" id="PF00076">
    <property type="entry name" value="RRM_1"/>
    <property type="match status" value="1"/>
</dbReference>
<evidence type="ECO:0000259" key="4">
    <source>
        <dbReference type="PROSITE" id="PS50102"/>
    </source>
</evidence>
<dbReference type="PANTHER" id="PTHR23236">
    <property type="entry name" value="EUKARYOTIC TRANSLATION INITIATION FACTOR 4B/4H"/>
    <property type="match status" value="1"/>
</dbReference>
<dbReference type="InterPro" id="IPR012677">
    <property type="entry name" value="Nucleotide-bd_a/b_plait_sf"/>
</dbReference>
<name>A0A0T6B2M1_9SCAR</name>
<feature type="compositionally biased region" description="Basic and acidic residues" evidence="3">
    <location>
        <begin position="111"/>
        <end position="123"/>
    </location>
</feature>
<feature type="non-terminal residue" evidence="5">
    <location>
        <position position="184"/>
    </location>
</feature>
<feature type="compositionally biased region" description="Basic and acidic residues" evidence="3">
    <location>
        <begin position="1"/>
        <end position="14"/>
    </location>
</feature>
<accession>A0A0T6B2M1</accession>
<dbReference type="Gene3D" id="3.30.70.330">
    <property type="match status" value="1"/>
</dbReference>
<organism evidence="5 6">
    <name type="scientific">Oryctes borbonicus</name>
    <dbReference type="NCBI Taxonomy" id="1629725"/>
    <lineage>
        <taxon>Eukaryota</taxon>
        <taxon>Metazoa</taxon>
        <taxon>Ecdysozoa</taxon>
        <taxon>Arthropoda</taxon>
        <taxon>Hexapoda</taxon>
        <taxon>Insecta</taxon>
        <taxon>Pterygota</taxon>
        <taxon>Neoptera</taxon>
        <taxon>Endopterygota</taxon>
        <taxon>Coleoptera</taxon>
        <taxon>Polyphaga</taxon>
        <taxon>Scarabaeiformia</taxon>
        <taxon>Scarabaeidae</taxon>
        <taxon>Dynastinae</taxon>
        <taxon>Oryctes</taxon>
    </lineage>
</organism>
<dbReference type="Proteomes" id="UP000051574">
    <property type="component" value="Unassembled WGS sequence"/>
</dbReference>
<sequence length="184" mass="20008">MAGRGGYDDRDNRDYGGGARRGTRKPFPTEPPYTAFVGNLPNGTIQQDVCDIFAGMKVRGVRLVYDKETDEFKGFCYVEFDTLKDLESAVALDNKVAVDTRLVKIDVADGKRNERGGGFDRGRGRGGFRGGRSGDGGHKNYGGEEFEGRRGPGGGRGGYGGNRDRGGHRGNYGNFGEDSHNWNN</sequence>
<dbReference type="PROSITE" id="PS50102">
    <property type="entry name" value="RRM"/>
    <property type="match status" value="1"/>
</dbReference>
<protein>
    <submittedName>
        <fullName evidence="5">RNA binding protein</fullName>
    </submittedName>
</protein>
<feature type="region of interest" description="Disordered" evidence="3">
    <location>
        <begin position="111"/>
        <end position="184"/>
    </location>
</feature>
<dbReference type="GO" id="GO:0003723">
    <property type="term" value="F:RNA binding"/>
    <property type="evidence" value="ECO:0007669"/>
    <property type="project" value="UniProtKB-UniRule"/>
</dbReference>
<proteinExistence type="predicted"/>